<reference evidence="4 5" key="1">
    <citation type="submission" date="2020-05" db="EMBL/GenBank/DDBJ databases">
        <title>Identification and distribution of gene clusters putatively required for synthesis of sphingolipid metabolism inhibitors in phylogenetically diverse species of the filamentous fungus Fusarium.</title>
        <authorList>
            <person name="Kim H.-S."/>
            <person name="Busman M."/>
            <person name="Brown D.W."/>
            <person name="Divon H."/>
            <person name="Uhlig S."/>
            <person name="Proctor R.H."/>
        </authorList>
    </citation>
    <scope>NUCLEOTIDE SEQUENCE [LARGE SCALE GENOMIC DNA]</scope>
    <source>
        <strain evidence="4 5">NRRL 25311</strain>
    </source>
</reference>
<comment type="caution">
    <text evidence="4">The sequence shown here is derived from an EMBL/GenBank/DDBJ whole genome shotgun (WGS) entry which is preliminary data.</text>
</comment>
<dbReference type="GO" id="GO:0005782">
    <property type="term" value="C:peroxisomal matrix"/>
    <property type="evidence" value="ECO:0007669"/>
    <property type="project" value="TreeGrafter"/>
</dbReference>
<evidence type="ECO:0000256" key="1">
    <source>
        <dbReference type="ARBA" id="ARBA00006538"/>
    </source>
</evidence>
<dbReference type="InterPro" id="IPR003703">
    <property type="entry name" value="Acyl_CoA_thio"/>
</dbReference>
<proteinExistence type="inferred from homology"/>
<dbReference type="PANTHER" id="PTHR11066">
    <property type="entry name" value="ACYL-COA THIOESTERASE"/>
    <property type="match status" value="1"/>
</dbReference>
<dbReference type="InterPro" id="IPR029069">
    <property type="entry name" value="HotDog_dom_sf"/>
</dbReference>
<keyword evidence="5" id="KW-1185">Reference proteome</keyword>
<dbReference type="GO" id="GO:0006637">
    <property type="term" value="P:acyl-CoA metabolic process"/>
    <property type="evidence" value="ECO:0007669"/>
    <property type="project" value="InterPro"/>
</dbReference>
<name>A0A8H5U3S1_9HYPO</name>
<accession>A0A8H5U3S1</accession>
<dbReference type="Gene3D" id="2.40.160.210">
    <property type="entry name" value="Acyl-CoA thioesterase, double hotdog domain"/>
    <property type="match status" value="1"/>
</dbReference>
<comment type="similarity">
    <text evidence="1">Belongs to the C/M/P thioester hydrolase family.</text>
</comment>
<sequence length="179" mass="19414">MPSFAASPTLYPPPLIDAAAAPIENPLLVTCVEGDIFTNSHPLWKPPRGRTVFGGILIGQAIQAAHQTVAPDFFVHHMHCSFHAPPDAEKPIYIRVSRTADGRSSASRDVKITQNETIFFSAQCTFSRSGRVNPAVHQPSPSPLGAIPLDPELSQSDKVAFSQEMVSLITSLFRQAMLL</sequence>
<dbReference type="GO" id="GO:0009062">
    <property type="term" value="P:fatty acid catabolic process"/>
    <property type="evidence" value="ECO:0007669"/>
    <property type="project" value="TreeGrafter"/>
</dbReference>
<dbReference type="PANTHER" id="PTHR11066:SF34">
    <property type="entry name" value="ACYL-COENZYME A THIOESTERASE 8"/>
    <property type="match status" value="1"/>
</dbReference>
<dbReference type="InterPro" id="IPR049449">
    <property type="entry name" value="TesB_ACOT8-like_N"/>
</dbReference>
<dbReference type="GO" id="GO:0047617">
    <property type="term" value="F:fatty acyl-CoA hydrolase activity"/>
    <property type="evidence" value="ECO:0007669"/>
    <property type="project" value="InterPro"/>
</dbReference>
<dbReference type="CDD" id="cd03445">
    <property type="entry name" value="Thioesterase_II_repeat2"/>
    <property type="match status" value="1"/>
</dbReference>
<evidence type="ECO:0000313" key="4">
    <source>
        <dbReference type="EMBL" id="KAF5679282.1"/>
    </source>
</evidence>
<dbReference type="SUPFAM" id="SSF54637">
    <property type="entry name" value="Thioesterase/thiol ester dehydrase-isomerase"/>
    <property type="match status" value="1"/>
</dbReference>
<evidence type="ECO:0000259" key="3">
    <source>
        <dbReference type="Pfam" id="PF13622"/>
    </source>
</evidence>
<dbReference type="AlphaFoldDB" id="A0A8H5U3S1"/>
<feature type="domain" description="Acyl-CoA thioesterase-like N-terminal HotDog" evidence="3">
    <location>
        <begin position="42"/>
        <end position="126"/>
    </location>
</feature>
<evidence type="ECO:0000313" key="5">
    <source>
        <dbReference type="Proteomes" id="UP000562682"/>
    </source>
</evidence>
<keyword evidence="2" id="KW-0378">Hydrolase</keyword>
<protein>
    <submittedName>
        <fullName evidence="4">Acyl thioesterase ii</fullName>
    </submittedName>
</protein>
<gene>
    <name evidence="4" type="ORF">FDENT_8795</name>
</gene>
<dbReference type="Proteomes" id="UP000562682">
    <property type="component" value="Unassembled WGS sequence"/>
</dbReference>
<dbReference type="Pfam" id="PF13622">
    <property type="entry name" value="4HBT_3"/>
    <property type="match status" value="1"/>
</dbReference>
<dbReference type="InterPro" id="IPR042171">
    <property type="entry name" value="Acyl-CoA_hotdog"/>
</dbReference>
<dbReference type="EMBL" id="JAAOAK010000258">
    <property type="protein sequence ID" value="KAF5679282.1"/>
    <property type="molecule type" value="Genomic_DNA"/>
</dbReference>
<organism evidence="4 5">
    <name type="scientific">Fusarium denticulatum</name>
    <dbReference type="NCBI Taxonomy" id="48507"/>
    <lineage>
        <taxon>Eukaryota</taxon>
        <taxon>Fungi</taxon>
        <taxon>Dikarya</taxon>
        <taxon>Ascomycota</taxon>
        <taxon>Pezizomycotina</taxon>
        <taxon>Sordariomycetes</taxon>
        <taxon>Hypocreomycetidae</taxon>
        <taxon>Hypocreales</taxon>
        <taxon>Nectriaceae</taxon>
        <taxon>Fusarium</taxon>
        <taxon>Fusarium fujikuroi species complex</taxon>
    </lineage>
</organism>
<evidence type="ECO:0000256" key="2">
    <source>
        <dbReference type="ARBA" id="ARBA00022801"/>
    </source>
</evidence>